<protein>
    <submittedName>
        <fullName evidence="2">Uncharacterized protein</fullName>
    </submittedName>
</protein>
<evidence type="ECO:0000313" key="2">
    <source>
        <dbReference type="EMBL" id="RPD62711.1"/>
    </source>
</evidence>
<keyword evidence="3" id="KW-1185">Reference proteome</keyword>
<evidence type="ECO:0000256" key="1">
    <source>
        <dbReference type="SAM" id="MobiDB-lite"/>
    </source>
</evidence>
<feature type="region of interest" description="Disordered" evidence="1">
    <location>
        <begin position="27"/>
        <end position="56"/>
    </location>
</feature>
<proteinExistence type="predicted"/>
<feature type="compositionally biased region" description="Low complexity" evidence="1">
    <location>
        <begin position="168"/>
        <end position="178"/>
    </location>
</feature>
<accession>A0A5C2SGF5</accession>
<name>A0A5C2SGF5_9APHY</name>
<gene>
    <name evidence="2" type="ORF">L227DRAFT_651625</name>
</gene>
<dbReference type="OrthoDB" id="3364747at2759"/>
<dbReference type="EMBL" id="ML122258">
    <property type="protein sequence ID" value="RPD62711.1"/>
    <property type="molecule type" value="Genomic_DNA"/>
</dbReference>
<sequence>MPLFGKSDTFSDNPEVREVEKIVAKEARSDQKNLDHATNDLAQADKTHSKSIKSAEKAANALDKAVANEHKAAKALNNAVHKHEAAIENERNAEKTVQIKNQHQDRLAQDLEQRKLHHESLRQSKEHNDQVRETKLADIHAREAAVAETRSTFNSSDRANTVGSDDTAGAAIAGGAQT</sequence>
<reference evidence="2" key="1">
    <citation type="journal article" date="2018" name="Genome Biol. Evol.">
        <title>Genomics and development of Lentinus tigrinus, a white-rot wood-decaying mushroom with dimorphic fruiting bodies.</title>
        <authorList>
            <person name="Wu B."/>
            <person name="Xu Z."/>
            <person name="Knudson A."/>
            <person name="Carlson A."/>
            <person name="Chen N."/>
            <person name="Kovaka S."/>
            <person name="LaButti K."/>
            <person name="Lipzen A."/>
            <person name="Pennachio C."/>
            <person name="Riley R."/>
            <person name="Schakwitz W."/>
            <person name="Umezawa K."/>
            <person name="Ohm R.A."/>
            <person name="Grigoriev I.V."/>
            <person name="Nagy L.G."/>
            <person name="Gibbons J."/>
            <person name="Hibbett D."/>
        </authorList>
    </citation>
    <scope>NUCLEOTIDE SEQUENCE [LARGE SCALE GENOMIC DNA]</scope>
    <source>
        <strain evidence="2">ALCF2SS1-6</strain>
    </source>
</reference>
<dbReference type="Proteomes" id="UP000313359">
    <property type="component" value="Unassembled WGS sequence"/>
</dbReference>
<dbReference type="AlphaFoldDB" id="A0A5C2SGF5"/>
<feature type="compositionally biased region" description="Polar residues" evidence="1">
    <location>
        <begin position="149"/>
        <end position="164"/>
    </location>
</feature>
<organism evidence="2 3">
    <name type="scientific">Lentinus tigrinus ALCF2SS1-6</name>
    <dbReference type="NCBI Taxonomy" id="1328759"/>
    <lineage>
        <taxon>Eukaryota</taxon>
        <taxon>Fungi</taxon>
        <taxon>Dikarya</taxon>
        <taxon>Basidiomycota</taxon>
        <taxon>Agaricomycotina</taxon>
        <taxon>Agaricomycetes</taxon>
        <taxon>Polyporales</taxon>
        <taxon>Polyporaceae</taxon>
        <taxon>Lentinus</taxon>
    </lineage>
</organism>
<feature type="region of interest" description="Disordered" evidence="1">
    <location>
        <begin position="147"/>
        <end position="178"/>
    </location>
</feature>
<evidence type="ECO:0000313" key="3">
    <source>
        <dbReference type="Proteomes" id="UP000313359"/>
    </source>
</evidence>